<dbReference type="KEGG" id="eth:CK496_05110"/>
<reference evidence="3 6" key="2">
    <citation type="submission" date="2019-07" db="EMBL/GenBank/DDBJ databases">
        <title>Whole genome shotgun sequence of Enterococcus thailandicus NBRC 101867.</title>
        <authorList>
            <person name="Hosoyama A."/>
            <person name="Uohara A."/>
            <person name="Ohji S."/>
            <person name="Ichikawa N."/>
        </authorList>
    </citation>
    <scope>NUCLEOTIDE SEQUENCE [LARGE SCALE GENOMIC DNA]</scope>
    <source>
        <strain evidence="3 6">NBRC 101867</strain>
    </source>
</reference>
<dbReference type="Proteomes" id="UP000321361">
    <property type="component" value="Unassembled WGS sequence"/>
</dbReference>
<evidence type="ECO:0000313" key="6">
    <source>
        <dbReference type="Proteomes" id="UP000321361"/>
    </source>
</evidence>
<dbReference type="InterPro" id="IPR053154">
    <property type="entry name" value="c-di-AMP_regulator"/>
</dbReference>
<dbReference type="InterPro" id="IPR012505">
    <property type="entry name" value="YbbR"/>
</dbReference>
<feature type="region of interest" description="Disordered" evidence="1">
    <location>
        <begin position="314"/>
        <end position="379"/>
    </location>
</feature>
<dbReference type="Pfam" id="PF07949">
    <property type="entry name" value="YbbR"/>
    <property type="match status" value="3"/>
</dbReference>
<dbReference type="GeneID" id="77487015"/>
<dbReference type="EMBL" id="BJUG01000004">
    <property type="protein sequence ID" value="GEK36721.1"/>
    <property type="molecule type" value="Genomic_DNA"/>
</dbReference>
<keyword evidence="2" id="KW-1133">Transmembrane helix</keyword>
<keyword evidence="2" id="KW-0812">Transmembrane</keyword>
<name>A0A179EPV7_ENTTH</name>
<evidence type="ECO:0000256" key="2">
    <source>
        <dbReference type="SAM" id="Phobius"/>
    </source>
</evidence>
<keyword evidence="2" id="KW-0472">Membrane</keyword>
<dbReference type="EMBL" id="LWMN01000014">
    <property type="protein sequence ID" value="OAQ55277.1"/>
    <property type="molecule type" value="Genomic_DNA"/>
</dbReference>
<protein>
    <recommendedName>
        <fullName evidence="7">YbbR-like protein</fullName>
    </recommendedName>
</protein>
<reference evidence="4 5" key="1">
    <citation type="submission" date="2016-04" db="EMBL/GenBank/DDBJ databases">
        <title>Draft genome of an Enterococcus thailandicus strain isolated from bovine feces.</title>
        <authorList>
            <person name="Beukers A.G."/>
            <person name="Zaheer R."/>
            <person name="Goji N."/>
            <person name="Cook S.R."/>
            <person name="Amoako K."/>
            <person name="Chaves A.V."/>
            <person name="Ward M.P."/>
            <person name="Mcallister T.A."/>
        </authorList>
    </citation>
    <scope>NUCLEOTIDE SEQUENCE [LARGE SCALE GENOMIC DNA]</scope>
    <source>
        <strain evidence="4 5">F0711D 46</strain>
    </source>
</reference>
<dbReference type="Gene3D" id="2.170.120.40">
    <property type="entry name" value="YbbR-like domain"/>
    <property type="match status" value="2"/>
</dbReference>
<dbReference type="PANTHER" id="PTHR37804:SF1">
    <property type="entry name" value="CDAA REGULATORY PROTEIN CDAR"/>
    <property type="match status" value="1"/>
</dbReference>
<sequence length="379" mass="41026">MISKEKRTSIFYGFIALMFSIVLYFNANNQSTQSVLSGSESYTQTVSDVPIQLSYDSEKYYIHGFVSTAKVKLTSANRVQLNAESNIDTRTFRLSADLTKLSEGTHEVSLRVRNLSSAVNAKVEPTTITVTIEKRVEKDFEVTTILPSETTPSGYQLDTVSETPKKVSITTGDKTLAEINQVVAEVNASDVTDDGINSNVAVQALNSAGEALSIIADPVHVRVQADAIKPTKTVRLYGTQQGVRADGVKSYDFNFSKLEAEVTGTSELLEQLGDSIIVPIDVSGITHRLTREYEIPVSDGLSVSPKKVSVEITPVLEETTNRSSSSRSESSADRTSTTQSGTDTRRTTTPSTSNSSSSSDTQATSTEESINETVDSTQN</sequence>
<accession>A0A179EPV7</accession>
<dbReference type="RefSeq" id="WP_067484303.1">
    <property type="nucleotide sequence ID" value="NZ_BJUG01000004.1"/>
</dbReference>
<feature type="compositionally biased region" description="Low complexity" evidence="1">
    <location>
        <begin position="317"/>
        <end position="368"/>
    </location>
</feature>
<dbReference type="PANTHER" id="PTHR37804">
    <property type="entry name" value="CDAA REGULATORY PROTEIN CDAR"/>
    <property type="match status" value="1"/>
</dbReference>
<gene>
    <name evidence="4" type="ORF">A6E74_09135</name>
    <name evidence="3" type="ORF">ETH01_10080</name>
</gene>
<evidence type="ECO:0008006" key="7">
    <source>
        <dbReference type="Google" id="ProtNLM"/>
    </source>
</evidence>
<organism evidence="4 5">
    <name type="scientific">Enterococcus thailandicus</name>
    <dbReference type="NCBI Taxonomy" id="417368"/>
    <lineage>
        <taxon>Bacteria</taxon>
        <taxon>Bacillati</taxon>
        <taxon>Bacillota</taxon>
        <taxon>Bacilli</taxon>
        <taxon>Lactobacillales</taxon>
        <taxon>Enterococcaceae</taxon>
        <taxon>Enterococcus</taxon>
    </lineage>
</organism>
<evidence type="ECO:0000256" key="1">
    <source>
        <dbReference type="SAM" id="MobiDB-lite"/>
    </source>
</evidence>
<dbReference type="AlphaFoldDB" id="A0A179EPV7"/>
<evidence type="ECO:0000313" key="5">
    <source>
        <dbReference type="Proteomes" id="UP000078516"/>
    </source>
</evidence>
<dbReference type="Proteomes" id="UP000078516">
    <property type="component" value="Unassembled WGS sequence"/>
</dbReference>
<feature type="transmembrane region" description="Helical" evidence="2">
    <location>
        <begin position="9"/>
        <end position="27"/>
    </location>
</feature>
<proteinExistence type="predicted"/>
<evidence type="ECO:0000313" key="3">
    <source>
        <dbReference type="EMBL" id="GEK36721.1"/>
    </source>
</evidence>
<evidence type="ECO:0000313" key="4">
    <source>
        <dbReference type="EMBL" id="OAQ55277.1"/>
    </source>
</evidence>
<dbReference type="Gene3D" id="2.170.120.30">
    <property type="match status" value="1"/>
</dbReference>
<comment type="caution">
    <text evidence="4">The sequence shown here is derived from an EMBL/GenBank/DDBJ whole genome shotgun (WGS) entry which is preliminary data.</text>
</comment>
<dbReference type="OrthoDB" id="2960905at2"/>
<keyword evidence="5" id="KW-1185">Reference proteome</keyword>